<keyword evidence="4" id="KW-0862">Zinc</keyword>
<dbReference type="Proteomes" id="UP000586031">
    <property type="component" value="Unassembled WGS sequence"/>
</dbReference>
<gene>
    <name evidence="6" type="ORF">HA271_06340</name>
</gene>
<evidence type="ECO:0000313" key="7">
    <source>
        <dbReference type="Proteomes" id="UP000586031"/>
    </source>
</evidence>
<keyword evidence="3" id="KW-0378">Hydrolase</keyword>
<sequence>MKKRPSLRPKKKSRFKSKKVLMVNRKLLVIGSLLFLFICGFIILNDETLFPNNSVSSYPVQSSSNYKIILIDNSTGGDVSNNAILMENINQTHVISEIIQSAKKGTPLIIFGDGSQPRVMVVAGVHGAELPSQIAATNLINHLNGKKLNGTVYIVPFAIPNNTASSTRINNGTDPDRVAHNNGTPLNNINNVSLNSNITLMVDFHSAQPNDVPGKNCIIYDPKNPKSHELAGYIRNKTGSPLMEVGLYPGVLSTVSNRNGIPSVVCEVLSAHNKTDQTSIDLTYQYMLAFLEYSGVYTTND</sequence>
<dbReference type="SUPFAM" id="SSF53187">
    <property type="entry name" value="Zn-dependent exopeptidases"/>
    <property type="match status" value="1"/>
</dbReference>
<comment type="caution">
    <text evidence="6">The sequence shown here is derived from an EMBL/GenBank/DDBJ whole genome shotgun (WGS) entry which is preliminary data.</text>
</comment>
<evidence type="ECO:0000259" key="5">
    <source>
        <dbReference type="Pfam" id="PF24827"/>
    </source>
</evidence>
<evidence type="ECO:0000256" key="4">
    <source>
        <dbReference type="ARBA" id="ARBA00022833"/>
    </source>
</evidence>
<comment type="cofactor">
    <cofactor evidence="1">
        <name>Zn(2+)</name>
        <dbReference type="ChEBI" id="CHEBI:29105"/>
    </cofactor>
</comment>
<dbReference type="GO" id="GO:0046872">
    <property type="term" value="F:metal ion binding"/>
    <property type="evidence" value="ECO:0007669"/>
    <property type="project" value="UniProtKB-KW"/>
</dbReference>
<accession>A0A7J4TJ30</accession>
<name>A0A7J4TJ30_9EURY</name>
<evidence type="ECO:0000256" key="1">
    <source>
        <dbReference type="ARBA" id="ARBA00001947"/>
    </source>
</evidence>
<dbReference type="InterPro" id="IPR053138">
    <property type="entry name" value="N-alpha-Ac-DABA_deacetylase"/>
</dbReference>
<evidence type="ECO:0000256" key="3">
    <source>
        <dbReference type="ARBA" id="ARBA00022801"/>
    </source>
</evidence>
<reference evidence="7" key="1">
    <citation type="journal article" date="2020" name="bioRxiv">
        <title>A rank-normalized archaeal taxonomy based on genome phylogeny resolves widespread incomplete and uneven classifications.</title>
        <authorList>
            <person name="Rinke C."/>
            <person name="Chuvochina M."/>
            <person name="Mussig A.J."/>
            <person name="Chaumeil P.-A."/>
            <person name="Waite D.W."/>
            <person name="Whitman W.B."/>
            <person name="Parks D.H."/>
            <person name="Hugenholtz P."/>
        </authorList>
    </citation>
    <scope>NUCLEOTIDE SEQUENCE [LARGE SCALE GENOMIC DNA]</scope>
</reference>
<dbReference type="EMBL" id="DUHE01000175">
    <property type="protein sequence ID" value="HII84445.1"/>
    <property type="molecule type" value="Genomic_DNA"/>
</dbReference>
<dbReference type="PANTHER" id="PTHR37326:SF1">
    <property type="entry name" value="BLL3975 PROTEIN"/>
    <property type="match status" value="1"/>
</dbReference>
<dbReference type="InterPro" id="IPR055438">
    <property type="entry name" value="AstE_AspA_cat"/>
</dbReference>
<dbReference type="PANTHER" id="PTHR37326">
    <property type="entry name" value="BLL3975 PROTEIN"/>
    <property type="match status" value="1"/>
</dbReference>
<dbReference type="Pfam" id="PF24827">
    <property type="entry name" value="AstE_AspA_cat"/>
    <property type="match status" value="1"/>
</dbReference>
<dbReference type="GO" id="GO:0016788">
    <property type="term" value="F:hydrolase activity, acting on ester bonds"/>
    <property type="evidence" value="ECO:0007669"/>
    <property type="project" value="InterPro"/>
</dbReference>
<dbReference type="AlphaFoldDB" id="A0A7J4TJ30"/>
<dbReference type="Gene3D" id="3.40.630.10">
    <property type="entry name" value="Zn peptidases"/>
    <property type="match status" value="1"/>
</dbReference>
<feature type="domain" description="Succinylglutamate desuccinylase/Aspartoacylase catalytic" evidence="5">
    <location>
        <begin position="116"/>
        <end position="177"/>
    </location>
</feature>
<keyword evidence="2" id="KW-0479">Metal-binding</keyword>
<proteinExistence type="predicted"/>
<evidence type="ECO:0000256" key="2">
    <source>
        <dbReference type="ARBA" id="ARBA00022723"/>
    </source>
</evidence>
<evidence type="ECO:0000313" key="6">
    <source>
        <dbReference type="EMBL" id="HII84445.1"/>
    </source>
</evidence>
<protein>
    <submittedName>
        <fullName evidence="6">Deacylase</fullName>
    </submittedName>
</protein>
<organism evidence="6 7">
    <name type="scientific">Methanobacterium subterraneum</name>
    <dbReference type="NCBI Taxonomy" id="59277"/>
    <lineage>
        <taxon>Archaea</taxon>
        <taxon>Methanobacteriati</taxon>
        <taxon>Methanobacteriota</taxon>
        <taxon>Methanomada group</taxon>
        <taxon>Methanobacteria</taxon>
        <taxon>Methanobacteriales</taxon>
        <taxon>Methanobacteriaceae</taxon>
        <taxon>Methanobacterium</taxon>
    </lineage>
</organism>